<dbReference type="InterPro" id="IPR030893">
    <property type="entry name" value="Mollicu_LP"/>
</dbReference>
<feature type="compositionally biased region" description="Basic and acidic residues" evidence="1">
    <location>
        <begin position="93"/>
        <end position="102"/>
    </location>
</feature>
<dbReference type="AlphaFoldDB" id="A0A291IR10"/>
<keyword evidence="2" id="KW-0732">Signal</keyword>
<protein>
    <submittedName>
        <fullName evidence="3">Uncharacterized protein</fullName>
    </submittedName>
</protein>
<evidence type="ECO:0000313" key="4">
    <source>
        <dbReference type="Proteomes" id="UP000232227"/>
    </source>
</evidence>
<reference evidence="3 4" key="1">
    <citation type="submission" date="2017-09" db="EMBL/GenBank/DDBJ databases">
        <title>SPAdes assembly of the Mesoplasma lactucae genome.</title>
        <authorList>
            <person name="Knight T.F."/>
            <person name="Rubinstein R."/>
            <person name="Citino T."/>
        </authorList>
    </citation>
    <scope>NUCLEOTIDE SEQUENCE [LARGE SCALE GENOMIC DNA]</scope>
    <source>
        <strain evidence="3 4">831-C4</strain>
    </source>
</reference>
<evidence type="ECO:0000256" key="2">
    <source>
        <dbReference type="SAM" id="SignalP"/>
    </source>
</evidence>
<feature type="region of interest" description="Disordered" evidence="1">
    <location>
        <begin position="30"/>
        <end position="107"/>
    </location>
</feature>
<keyword evidence="4" id="KW-1185">Reference proteome</keyword>
<sequence>MKKLLALLASITIVGSSASTVVACGINAYADLNDNGDDRPSGNNKDNGGNNEKPESGWSGDPGKRNPDNNNPDNGNSGNDNNGGNDNGNNPDDPNKNPDNKPETPTVMTNRNNILASFEQMIQKTIYQDQYGFDGNYLNQQLFSDSMSNWINVNQNNNIKSNLMGDEGDAKFKEGSSSDFINHYLNSPTENVNLNGDKGNMNAKPFNDFLPEKANKVINGINTYDEKFGVYSPTAILNAIAFVLNGLGIQKAADKVLSFKEQVLGITNPILNDPETRKIIKDIEPTTELNNLFGEMTIGDSQKSIINGVAWLLAIGVGDTAQINQFLHINDLSLYTSNASLEYLVNLIGDLNKTDDKGNPVKKIDANNYKEYILPKGIINKDNLKNLVQNSYSIFALFTGYLQAFSDYKVAAPKDANHIFSDNKTNWDVLSEVRNTKIKNATVGTGINVYSLVADLDYYLSDFKTDIGMYRIQAIFAIFCQDKDYNGSWKNVQGGKTLLLDWDDKKNNQLNTSVNTPIISLATKVLSQLINVEKVLKDAKVDWLVTLLGYPITNATLQQVFYQLFMNFSTQTQVQLSKGMYHQICEKGGFFSLLPYIDENWVNTLLNNPLKFLYKGDLISWLSNFTDNVKGTGPKSWLAAAGVSAAAKPGIEKVVNSLKPMANSNGQFNLQELLIRPLGELLNMFNAGLFDKNKYRFNPAFASFYTNKDISELADYLAIEMFNVNKMAKRAVYKNKAFDIEKIKPVLECLWDKNGNNIIDEFFNILEKYTGVNRINKLNNLFGYVGINKFDTDKLFGQLLLLFLPQLRDKIRVEKGKNVVAGDDKQTSPIIDTVVKIYKQFMEEINIPTNYNSALKLAYDNRRNEIVYTKNIELNENNLKGSAKVTYTWTNPNGTKFATIYTFEFSREKDTEKFKTAVTKEPVKSDDTDKK</sequence>
<proteinExistence type="predicted"/>
<feature type="compositionally biased region" description="Low complexity" evidence="1">
    <location>
        <begin position="42"/>
        <end position="51"/>
    </location>
</feature>
<dbReference type="RefSeq" id="WP_096862501.1">
    <property type="nucleotide sequence ID" value="NZ_CP023668.1"/>
</dbReference>
<evidence type="ECO:0000256" key="1">
    <source>
        <dbReference type="SAM" id="MobiDB-lite"/>
    </source>
</evidence>
<organism evidence="3 4">
    <name type="scientific">Mesoplasma lactucae ATCC 49193</name>
    <dbReference type="NCBI Taxonomy" id="81460"/>
    <lineage>
        <taxon>Bacteria</taxon>
        <taxon>Bacillati</taxon>
        <taxon>Mycoplasmatota</taxon>
        <taxon>Mollicutes</taxon>
        <taxon>Entomoplasmatales</taxon>
        <taxon>Entomoplasmataceae</taxon>
        <taxon>Mesoplasma</taxon>
    </lineage>
</organism>
<gene>
    <name evidence="3" type="ORF">CP520_00335</name>
</gene>
<dbReference type="KEGG" id="mlac:CP520_00335"/>
<dbReference type="PROSITE" id="PS51257">
    <property type="entry name" value="PROKAR_LIPOPROTEIN"/>
    <property type="match status" value="1"/>
</dbReference>
<dbReference type="InterPro" id="IPR054816">
    <property type="entry name" value="Lipoprotein_mollicutes-type_CS"/>
</dbReference>
<dbReference type="Proteomes" id="UP000232227">
    <property type="component" value="Chromosome"/>
</dbReference>
<dbReference type="NCBIfam" id="TIGR04547">
    <property type="entry name" value="Mollicu_LP"/>
    <property type="match status" value="1"/>
</dbReference>
<dbReference type="OrthoDB" id="401082at2"/>
<dbReference type="EMBL" id="CP023668">
    <property type="protein sequence ID" value="ATG97213.1"/>
    <property type="molecule type" value="Genomic_DNA"/>
</dbReference>
<evidence type="ECO:0000313" key="3">
    <source>
        <dbReference type="EMBL" id="ATG97213.1"/>
    </source>
</evidence>
<feature type="compositionally biased region" description="Low complexity" evidence="1">
    <location>
        <begin position="68"/>
        <end position="92"/>
    </location>
</feature>
<dbReference type="NCBIfam" id="NF038029">
    <property type="entry name" value="LP_plasma"/>
    <property type="match status" value="1"/>
</dbReference>
<name>A0A291IR10_9MOLU</name>
<feature type="chain" id="PRO_5043971763" evidence="2">
    <location>
        <begin position="19"/>
        <end position="931"/>
    </location>
</feature>
<accession>A0A291IR10</accession>
<feature type="signal peptide" evidence="2">
    <location>
        <begin position="1"/>
        <end position="18"/>
    </location>
</feature>